<sequence>MGRTAMSVTIEQLTAQDVEGARSAWNEVVAAGDAFPQIDELGPDEAADFFASQSFTGVARDTGSGRVLGVYILHPNNVGRCGHIANASYAVSGASRGRGVGEQLVRHSMSTAARLGFRILQFNAVVSTNHSARALYERLGFVEIGHVPGGFRYDSGEYADITLYYADLTRC</sequence>
<dbReference type="InterPro" id="IPR000182">
    <property type="entry name" value="GNAT_dom"/>
</dbReference>
<dbReference type="Gene3D" id="3.40.630.30">
    <property type="match status" value="1"/>
</dbReference>
<dbReference type="Proteomes" id="UP000265962">
    <property type="component" value="Unassembled WGS sequence"/>
</dbReference>
<dbReference type="InterPro" id="IPR016181">
    <property type="entry name" value="Acyl_CoA_acyltransferase"/>
</dbReference>
<dbReference type="Pfam" id="PF00583">
    <property type="entry name" value="Acetyltransf_1"/>
    <property type="match status" value="1"/>
</dbReference>
<organism evidence="2 3">
    <name type="scientific">Propionibacterium ruminifibrarum</name>
    <dbReference type="NCBI Taxonomy" id="1962131"/>
    <lineage>
        <taxon>Bacteria</taxon>
        <taxon>Bacillati</taxon>
        <taxon>Actinomycetota</taxon>
        <taxon>Actinomycetes</taxon>
        <taxon>Propionibacteriales</taxon>
        <taxon>Propionibacteriaceae</taxon>
        <taxon>Propionibacterium</taxon>
    </lineage>
</organism>
<dbReference type="PANTHER" id="PTHR43138">
    <property type="entry name" value="ACETYLTRANSFERASE, GNAT FAMILY"/>
    <property type="match status" value="1"/>
</dbReference>
<evidence type="ECO:0000259" key="1">
    <source>
        <dbReference type="PROSITE" id="PS51186"/>
    </source>
</evidence>
<proteinExistence type="predicted"/>
<keyword evidence="2" id="KW-0808">Transferase</keyword>
<dbReference type="GO" id="GO:0016747">
    <property type="term" value="F:acyltransferase activity, transferring groups other than amino-acyl groups"/>
    <property type="evidence" value="ECO:0007669"/>
    <property type="project" value="InterPro"/>
</dbReference>
<dbReference type="PANTHER" id="PTHR43138:SF1">
    <property type="entry name" value="N-ACETYLTRANSFERASE ACA1"/>
    <property type="match status" value="1"/>
</dbReference>
<dbReference type="EMBL" id="OMOH01000015">
    <property type="protein sequence ID" value="SPF69499.1"/>
    <property type="molecule type" value="Genomic_DNA"/>
</dbReference>
<feature type="domain" description="N-acetyltransferase" evidence="1">
    <location>
        <begin position="8"/>
        <end position="164"/>
    </location>
</feature>
<reference evidence="3" key="1">
    <citation type="submission" date="2018-02" db="EMBL/GenBank/DDBJ databases">
        <authorList>
            <person name="Hornung B."/>
        </authorList>
    </citation>
    <scope>NUCLEOTIDE SEQUENCE [LARGE SCALE GENOMIC DNA]</scope>
</reference>
<dbReference type="CDD" id="cd04301">
    <property type="entry name" value="NAT_SF"/>
    <property type="match status" value="1"/>
</dbReference>
<dbReference type="EC" id="2.3.1.-" evidence="2"/>
<gene>
    <name evidence="2" type="ORF">PROPJV5_2485</name>
</gene>
<protein>
    <submittedName>
        <fullName evidence="2">Gcn5-related N-acetyltransferase (GNAT) domain profile</fullName>
        <ecNumber evidence="2">2.3.1.-</ecNumber>
    </submittedName>
</protein>
<keyword evidence="2" id="KW-0012">Acyltransferase</keyword>
<dbReference type="InterPro" id="IPR052742">
    <property type="entry name" value="Mito_N-acetyltransferase"/>
</dbReference>
<dbReference type="SUPFAM" id="SSF55729">
    <property type="entry name" value="Acyl-CoA N-acyltransferases (Nat)"/>
    <property type="match status" value="1"/>
</dbReference>
<keyword evidence="3" id="KW-1185">Reference proteome</keyword>
<dbReference type="AlphaFoldDB" id="A0A375I7S3"/>
<name>A0A375I7S3_9ACTN</name>
<evidence type="ECO:0000313" key="2">
    <source>
        <dbReference type="EMBL" id="SPF69499.1"/>
    </source>
</evidence>
<dbReference type="PROSITE" id="PS51186">
    <property type="entry name" value="GNAT"/>
    <property type="match status" value="1"/>
</dbReference>
<accession>A0A375I7S3</accession>
<evidence type="ECO:0000313" key="3">
    <source>
        <dbReference type="Proteomes" id="UP000265962"/>
    </source>
</evidence>